<keyword evidence="1" id="KW-0812">Transmembrane</keyword>
<name>A0A0P0WSH7_ORYSJ</name>
<keyword evidence="3" id="KW-1185">Reference proteome</keyword>
<evidence type="ECO:0000313" key="3">
    <source>
        <dbReference type="Proteomes" id="UP000059680"/>
    </source>
</evidence>
<organism evidence="2 3">
    <name type="scientific">Oryza sativa subsp. japonica</name>
    <name type="common">Rice</name>
    <dbReference type="NCBI Taxonomy" id="39947"/>
    <lineage>
        <taxon>Eukaryota</taxon>
        <taxon>Viridiplantae</taxon>
        <taxon>Streptophyta</taxon>
        <taxon>Embryophyta</taxon>
        <taxon>Tracheophyta</taxon>
        <taxon>Spermatophyta</taxon>
        <taxon>Magnoliopsida</taxon>
        <taxon>Liliopsida</taxon>
        <taxon>Poales</taxon>
        <taxon>Poaceae</taxon>
        <taxon>BOP clade</taxon>
        <taxon>Oryzoideae</taxon>
        <taxon>Oryzeae</taxon>
        <taxon>Oryzinae</taxon>
        <taxon>Oryza</taxon>
        <taxon>Oryza sativa</taxon>
    </lineage>
</organism>
<dbReference type="PANTHER" id="PTHR46610">
    <property type="entry name" value="OS05G0181300 PROTEIN"/>
    <property type="match status" value="1"/>
</dbReference>
<reference evidence="2 3" key="3">
    <citation type="journal article" date="2013" name="Rice">
        <title>Improvement of the Oryza sativa Nipponbare reference genome using next generation sequence and optical map data.</title>
        <authorList>
            <person name="Kawahara Y."/>
            <person name="de la Bastide M."/>
            <person name="Hamilton J.P."/>
            <person name="Kanamori H."/>
            <person name="McCombie W.R."/>
            <person name="Ouyang S."/>
            <person name="Schwartz D.C."/>
            <person name="Tanaka T."/>
            <person name="Wu J."/>
            <person name="Zhou S."/>
            <person name="Childs K.L."/>
            <person name="Davidson R.M."/>
            <person name="Lin H."/>
            <person name="Quesada-Ocampo L."/>
            <person name="Vaillancourt B."/>
            <person name="Sakai H."/>
            <person name="Lee S.S."/>
            <person name="Kim J."/>
            <person name="Numa H."/>
            <person name="Itoh T."/>
            <person name="Buell C.R."/>
            <person name="Matsumoto T."/>
        </authorList>
    </citation>
    <scope>NUCLEOTIDE SEQUENCE [LARGE SCALE GENOMIC DNA]</scope>
    <source>
        <strain evidence="3">cv. Nipponbare</strain>
    </source>
</reference>
<dbReference type="AlphaFoldDB" id="A0A0P0WSH7"/>
<evidence type="ECO:0000256" key="1">
    <source>
        <dbReference type="SAM" id="Phobius"/>
    </source>
</evidence>
<protein>
    <submittedName>
        <fullName evidence="2">Os06g0146600 protein</fullName>
    </submittedName>
</protein>
<sequence>LTRLMDERNAAAAAGLVRAGLLVLTLTSGAAIYRAAGDAGAIAFVATSYATLLLLFRYLRAYELAAAAEREGLRRKVWYICTVVTTLFAWKVAGVMPPAAAAAVWLLAVATSAGGFVVLFHHRRRP</sequence>
<keyword evidence="1" id="KW-1133">Transmembrane helix</keyword>
<dbReference type="eggNOG" id="ENOG502R75Z">
    <property type="taxonomic scope" value="Eukaryota"/>
</dbReference>
<dbReference type="PaxDb" id="39947-A0A0P0WSH7"/>
<proteinExistence type="predicted"/>
<dbReference type="FunCoup" id="A0A0P0WSH7">
    <property type="interactions" value="4"/>
</dbReference>
<dbReference type="PANTHER" id="PTHR46610:SF12">
    <property type="entry name" value="OS06G0146600 PROTEIN"/>
    <property type="match status" value="1"/>
</dbReference>
<evidence type="ECO:0000313" key="2">
    <source>
        <dbReference type="EMBL" id="BAS96142.1"/>
    </source>
</evidence>
<accession>A0A0P0WSH7</accession>
<feature type="transmembrane region" description="Helical" evidence="1">
    <location>
        <begin position="99"/>
        <end position="120"/>
    </location>
</feature>
<feature type="transmembrane region" description="Helical" evidence="1">
    <location>
        <begin position="39"/>
        <end position="56"/>
    </location>
</feature>
<dbReference type="Gramene" id="Os06t0146600-01">
    <property type="protein sequence ID" value="Os06t0146600-01"/>
    <property type="gene ID" value="Os06g0146600"/>
</dbReference>
<dbReference type="InterPro" id="IPR045501">
    <property type="entry name" value="DUF6490"/>
</dbReference>
<feature type="non-terminal residue" evidence="2">
    <location>
        <position position="1"/>
    </location>
</feature>
<feature type="transmembrane region" description="Helical" evidence="1">
    <location>
        <begin position="77"/>
        <end position="93"/>
    </location>
</feature>
<gene>
    <name evidence="2" type="ordered locus">Os06g0146600</name>
    <name evidence="2" type="ORF">OSNPB_060146600</name>
</gene>
<dbReference type="Proteomes" id="UP000059680">
    <property type="component" value="Chromosome 6"/>
</dbReference>
<dbReference type="Pfam" id="PF20100">
    <property type="entry name" value="DUF6490"/>
    <property type="match status" value="1"/>
</dbReference>
<reference evidence="2 3" key="2">
    <citation type="journal article" date="2013" name="Plant Cell Physiol.">
        <title>Rice Annotation Project Database (RAP-DB): an integrative and interactive database for rice genomics.</title>
        <authorList>
            <person name="Sakai H."/>
            <person name="Lee S.S."/>
            <person name="Tanaka T."/>
            <person name="Numa H."/>
            <person name="Kim J."/>
            <person name="Kawahara Y."/>
            <person name="Wakimoto H."/>
            <person name="Yang C.C."/>
            <person name="Iwamoto M."/>
            <person name="Abe T."/>
            <person name="Yamada Y."/>
            <person name="Muto A."/>
            <person name="Inokuchi H."/>
            <person name="Ikemura T."/>
            <person name="Matsumoto T."/>
            <person name="Sasaki T."/>
            <person name="Itoh T."/>
        </authorList>
    </citation>
    <scope>NUCLEOTIDE SEQUENCE [LARGE SCALE GENOMIC DNA]</scope>
    <source>
        <strain evidence="3">cv. Nipponbare</strain>
    </source>
</reference>
<reference evidence="3" key="1">
    <citation type="journal article" date="2005" name="Nature">
        <title>The map-based sequence of the rice genome.</title>
        <authorList>
            <consortium name="International rice genome sequencing project (IRGSP)"/>
            <person name="Matsumoto T."/>
            <person name="Wu J."/>
            <person name="Kanamori H."/>
            <person name="Katayose Y."/>
            <person name="Fujisawa M."/>
            <person name="Namiki N."/>
            <person name="Mizuno H."/>
            <person name="Yamamoto K."/>
            <person name="Antonio B.A."/>
            <person name="Baba T."/>
            <person name="Sakata K."/>
            <person name="Nagamura Y."/>
            <person name="Aoki H."/>
            <person name="Arikawa K."/>
            <person name="Arita K."/>
            <person name="Bito T."/>
            <person name="Chiden Y."/>
            <person name="Fujitsuka N."/>
            <person name="Fukunaka R."/>
            <person name="Hamada M."/>
            <person name="Harada C."/>
            <person name="Hayashi A."/>
            <person name="Hijishita S."/>
            <person name="Honda M."/>
            <person name="Hosokawa S."/>
            <person name="Ichikawa Y."/>
            <person name="Idonuma A."/>
            <person name="Iijima M."/>
            <person name="Ikeda M."/>
            <person name="Ikeno M."/>
            <person name="Ito K."/>
            <person name="Ito S."/>
            <person name="Ito T."/>
            <person name="Ito Y."/>
            <person name="Ito Y."/>
            <person name="Iwabuchi A."/>
            <person name="Kamiya K."/>
            <person name="Karasawa W."/>
            <person name="Kurita K."/>
            <person name="Katagiri S."/>
            <person name="Kikuta A."/>
            <person name="Kobayashi H."/>
            <person name="Kobayashi N."/>
            <person name="Machita K."/>
            <person name="Maehara T."/>
            <person name="Masukawa M."/>
            <person name="Mizubayashi T."/>
            <person name="Mukai Y."/>
            <person name="Nagasaki H."/>
            <person name="Nagata Y."/>
            <person name="Naito S."/>
            <person name="Nakashima M."/>
            <person name="Nakama Y."/>
            <person name="Nakamichi Y."/>
            <person name="Nakamura M."/>
            <person name="Meguro A."/>
            <person name="Negishi M."/>
            <person name="Ohta I."/>
            <person name="Ohta T."/>
            <person name="Okamoto M."/>
            <person name="Ono N."/>
            <person name="Saji S."/>
            <person name="Sakaguchi M."/>
            <person name="Sakai K."/>
            <person name="Shibata M."/>
            <person name="Shimokawa T."/>
            <person name="Song J."/>
            <person name="Takazaki Y."/>
            <person name="Terasawa K."/>
            <person name="Tsugane M."/>
            <person name="Tsuji K."/>
            <person name="Ueda S."/>
            <person name="Waki K."/>
            <person name="Yamagata H."/>
            <person name="Yamamoto M."/>
            <person name="Yamamoto S."/>
            <person name="Yamane H."/>
            <person name="Yoshiki S."/>
            <person name="Yoshihara R."/>
            <person name="Yukawa K."/>
            <person name="Zhong H."/>
            <person name="Yano M."/>
            <person name="Yuan Q."/>
            <person name="Ouyang S."/>
            <person name="Liu J."/>
            <person name="Jones K.M."/>
            <person name="Gansberger K."/>
            <person name="Moffat K."/>
            <person name="Hill J."/>
            <person name="Bera J."/>
            <person name="Fadrosh D."/>
            <person name="Jin S."/>
            <person name="Johri S."/>
            <person name="Kim M."/>
            <person name="Overton L."/>
            <person name="Reardon M."/>
            <person name="Tsitrin T."/>
            <person name="Vuong H."/>
            <person name="Weaver B."/>
            <person name="Ciecko A."/>
            <person name="Tallon L."/>
            <person name="Jackson J."/>
            <person name="Pai G."/>
            <person name="Aken S.V."/>
            <person name="Utterback T."/>
            <person name="Reidmuller S."/>
            <person name="Feldblyum T."/>
            <person name="Hsiao J."/>
            <person name="Zismann V."/>
            <person name="Iobst S."/>
            <person name="de Vazeille A.R."/>
            <person name="Buell C.R."/>
            <person name="Ying K."/>
            <person name="Li Y."/>
            <person name="Lu T."/>
            <person name="Huang Y."/>
            <person name="Zhao Q."/>
            <person name="Feng Q."/>
            <person name="Zhang L."/>
            <person name="Zhu J."/>
            <person name="Weng Q."/>
            <person name="Mu J."/>
            <person name="Lu Y."/>
            <person name="Fan D."/>
            <person name="Liu Y."/>
            <person name="Guan J."/>
            <person name="Zhang Y."/>
            <person name="Yu S."/>
            <person name="Liu X."/>
            <person name="Zhang Y."/>
            <person name="Hong G."/>
            <person name="Han B."/>
            <person name="Choisne N."/>
            <person name="Demange N."/>
            <person name="Orjeda G."/>
            <person name="Samain S."/>
            <person name="Cattolico L."/>
            <person name="Pelletier E."/>
            <person name="Couloux A."/>
            <person name="Segurens B."/>
            <person name="Wincker P."/>
            <person name="D'Hont A."/>
            <person name="Scarpelli C."/>
            <person name="Weissenbach J."/>
            <person name="Salanoubat M."/>
            <person name="Quetier F."/>
            <person name="Yu Y."/>
            <person name="Kim H.R."/>
            <person name="Rambo T."/>
            <person name="Currie J."/>
            <person name="Collura K."/>
            <person name="Luo M."/>
            <person name="Yang T."/>
            <person name="Ammiraju J.S.S."/>
            <person name="Engler F."/>
            <person name="Soderlund C."/>
            <person name="Wing R.A."/>
            <person name="Palmer L.E."/>
            <person name="de la Bastide M."/>
            <person name="Spiegel L."/>
            <person name="Nascimento L."/>
            <person name="Zutavern T."/>
            <person name="O'Shaughnessy A."/>
            <person name="Dike S."/>
            <person name="Dedhia N."/>
            <person name="Preston R."/>
            <person name="Balija V."/>
            <person name="McCombie W.R."/>
            <person name="Chow T."/>
            <person name="Chen H."/>
            <person name="Chung M."/>
            <person name="Chen C."/>
            <person name="Shaw J."/>
            <person name="Wu H."/>
            <person name="Hsiao K."/>
            <person name="Chao Y."/>
            <person name="Chu M."/>
            <person name="Cheng C."/>
            <person name="Hour A."/>
            <person name="Lee P."/>
            <person name="Lin S."/>
            <person name="Lin Y."/>
            <person name="Liou J."/>
            <person name="Liu S."/>
            <person name="Hsing Y."/>
            <person name="Raghuvanshi S."/>
            <person name="Mohanty A."/>
            <person name="Bharti A.K."/>
            <person name="Gaur A."/>
            <person name="Gupta V."/>
            <person name="Kumar D."/>
            <person name="Ravi V."/>
            <person name="Vij S."/>
            <person name="Kapur A."/>
            <person name="Khurana P."/>
            <person name="Khurana P."/>
            <person name="Khurana J.P."/>
            <person name="Tyagi A.K."/>
            <person name="Gaikwad K."/>
            <person name="Singh A."/>
            <person name="Dalal V."/>
            <person name="Srivastava S."/>
            <person name="Dixit A."/>
            <person name="Pal A.K."/>
            <person name="Ghazi I.A."/>
            <person name="Yadav M."/>
            <person name="Pandit A."/>
            <person name="Bhargava A."/>
            <person name="Sureshbabu K."/>
            <person name="Batra K."/>
            <person name="Sharma T.R."/>
            <person name="Mohapatra T."/>
            <person name="Singh N.K."/>
            <person name="Messing J."/>
            <person name="Nelson A.B."/>
            <person name="Fuks G."/>
            <person name="Kavchok S."/>
            <person name="Keizer G."/>
            <person name="Linton E."/>
            <person name="Llaca V."/>
            <person name="Song R."/>
            <person name="Tanyolac B."/>
            <person name="Young S."/>
            <person name="Ho-Il K."/>
            <person name="Hahn J.H."/>
            <person name="Sangsakoo G."/>
            <person name="Vanavichit A."/>
            <person name="de Mattos Luiz.A.T."/>
            <person name="Zimmer P.D."/>
            <person name="Malone G."/>
            <person name="Dellagostin O."/>
            <person name="de Oliveira A.C."/>
            <person name="Bevan M."/>
            <person name="Bancroft I."/>
            <person name="Minx P."/>
            <person name="Cordum H."/>
            <person name="Wilson R."/>
            <person name="Cheng Z."/>
            <person name="Jin W."/>
            <person name="Jiang J."/>
            <person name="Leong S.A."/>
            <person name="Iwama H."/>
            <person name="Gojobori T."/>
            <person name="Itoh T."/>
            <person name="Niimura Y."/>
            <person name="Fujii Y."/>
            <person name="Habara T."/>
            <person name="Sakai H."/>
            <person name="Sato Y."/>
            <person name="Wilson G."/>
            <person name="Kumar K."/>
            <person name="McCouch S."/>
            <person name="Juretic N."/>
            <person name="Hoen D."/>
            <person name="Wright S."/>
            <person name="Bruskiewich R."/>
            <person name="Bureau T."/>
            <person name="Miyao A."/>
            <person name="Hirochika H."/>
            <person name="Nishikawa T."/>
            <person name="Kadowaki K."/>
            <person name="Sugiura M."/>
            <person name="Burr B."/>
            <person name="Sasaki T."/>
        </authorList>
    </citation>
    <scope>NUCLEOTIDE SEQUENCE [LARGE SCALE GENOMIC DNA]</scope>
    <source>
        <strain evidence="3">cv. Nipponbare</strain>
    </source>
</reference>
<feature type="transmembrane region" description="Helical" evidence="1">
    <location>
        <begin position="12"/>
        <end position="33"/>
    </location>
</feature>
<dbReference type="OMA" id="EVWALCT"/>
<dbReference type="EMBL" id="AP014962">
    <property type="protein sequence ID" value="BAS96142.1"/>
    <property type="molecule type" value="Genomic_DNA"/>
</dbReference>
<keyword evidence="1" id="KW-0472">Membrane</keyword>
<dbReference type="InParanoid" id="A0A0P0WSH7"/>